<reference evidence="2" key="1">
    <citation type="journal article" date="2020" name="mSystems">
        <title>Genome- and Community-Level Interaction Insights into Carbon Utilization and Element Cycling Functions of Hydrothermarchaeota in Hydrothermal Sediment.</title>
        <authorList>
            <person name="Zhou Z."/>
            <person name="Liu Y."/>
            <person name="Xu W."/>
            <person name="Pan J."/>
            <person name="Luo Z.H."/>
            <person name="Li M."/>
        </authorList>
    </citation>
    <scope>NUCLEOTIDE SEQUENCE [LARGE SCALE GENOMIC DNA]</scope>
    <source>
        <strain evidence="2">HyVt-219</strain>
    </source>
</reference>
<name>A0A7V0MZQ9_UNCAE</name>
<proteinExistence type="predicted"/>
<dbReference type="Pfam" id="PF01208">
    <property type="entry name" value="URO-D"/>
    <property type="match status" value="1"/>
</dbReference>
<organism evidence="2">
    <name type="scientific">Aerophobetes bacterium</name>
    <dbReference type="NCBI Taxonomy" id="2030807"/>
    <lineage>
        <taxon>Bacteria</taxon>
        <taxon>Candidatus Aerophobota</taxon>
    </lineage>
</organism>
<comment type="caution">
    <text evidence="2">The sequence shown here is derived from an EMBL/GenBank/DDBJ whole genome shotgun (WGS) entry which is preliminary data.</text>
</comment>
<dbReference type="Gene3D" id="3.20.20.210">
    <property type="match status" value="1"/>
</dbReference>
<dbReference type="SUPFAM" id="SSF51726">
    <property type="entry name" value="UROD/MetE-like"/>
    <property type="match status" value="1"/>
</dbReference>
<feature type="non-terminal residue" evidence="2">
    <location>
        <position position="1"/>
    </location>
</feature>
<gene>
    <name evidence="2" type="ORF">ENG47_04645</name>
</gene>
<dbReference type="InterPro" id="IPR038071">
    <property type="entry name" value="UROD/MetE-like_sf"/>
</dbReference>
<dbReference type="Proteomes" id="UP000885660">
    <property type="component" value="Unassembled WGS sequence"/>
</dbReference>
<dbReference type="GO" id="GO:0004853">
    <property type="term" value="F:uroporphyrinogen decarboxylase activity"/>
    <property type="evidence" value="ECO:0007669"/>
    <property type="project" value="InterPro"/>
</dbReference>
<dbReference type="GO" id="GO:0006779">
    <property type="term" value="P:porphyrin-containing compound biosynthetic process"/>
    <property type="evidence" value="ECO:0007669"/>
    <property type="project" value="InterPro"/>
</dbReference>
<dbReference type="InterPro" id="IPR000257">
    <property type="entry name" value="Uroporphyrinogen_deCOase"/>
</dbReference>
<feature type="domain" description="Uroporphyrinogen decarboxylase (URO-D)" evidence="1">
    <location>
        <begin position="2"/>
        <end position="134"/>
    </location>
</feature>
<evidence type="ECO:0000313" key="2">
    <source>
        <dbReference type="EMBL" id="HDN85025.1"/>
    </source>
</evidence>
<accession>A0A7V0MZQ9</accession>
<dbReference type="AlphaFoldDB" id="A0A7V0MZQ9"/>
<evidence type="ECO:0000259" key="1">
    <source>
        <dbReference type="Pfam" id="PF01208"/>
    </source>
</evidence>
<sequence length="261" mass="29801">PDPYSDGLMPEGLERIKYLMEETDYQFPCSLLDVGGPMDMAYELMGTNLFFTAMYDAPDALQYLVNFLADVSITLRDACIKAAGGIKNVTCVEWDEKWFPKKGYVSNDLAAMYSPGFFKKFAIPADNKIYKKYGGGLIHNCGPHPSVDFYLRDNPRICGLTCTAWDLDDKTLKRIKTLFDHKAILYVELRITESIDKTVEEYKRVVDALVPNVIAIPWMWVGPSTSLYPIPPYIDVRRDTPILYNKLLKICKEYAKKMRKG</sequence>
<dbReference type="EMBL" id="DRBC01000278">
    <property type="protein sequence ID" value="HDN85025.1"/>
    <property type="molecule type" value="Genomic_DNA"/>
</dbReference>
<protein>
    <recommendedName>
        <fullName evidence="1">Uroporphyrinogen decarboxylase (URO-D) domain-containing protein</fullName>
    </recommendedName>
</protein>